<evidence type="ECO:0000259" key="6">
    <source>
        <dbReference type="PROSITE" id="PS50199"/>
    </source>
</evidence>
<organism evidence="7 8">
    <name type="scientific">Paratrimastix pyriformis</name>
    <dbReference type="NCBI Taxonomy" id="342808"/>
    <lineage>
        <taxon>Eukaryota</taxon>
        <taxon>Metamonada</taxon>
        <taxon>Preaxostyla</taxon>
        <taxon>Paratrimastigidae</taxon>
        <taxon>Paratrimastix</taxon>
    </lineage>
</organism>
<evidence type="ECO:0000313" key="8">
    <source>
        <dbReference type="Proteomes" id="UP001141327"/>
    </source>
</evidence>
<evidence type="ECO:0000256" key="4">
    <source>
        <dbReference type="PROSITE-ProRule" id="PRU00322"/>
    </source>
</evidence>
<comment type="caution">
    <text evidence="7">The sequence shown here is derived from an EMBL/GenBank/DDBJ whole genome shotgun (WGS) entry which is preliminary data.</text>
</comment>
<feature type="region of interest" description="Disordered" evidence="5">
    <location>
        <begin position="190"/>
        <end position="216"/>
    </location>
</feature>
<keyword evidence="8" id="KW-1185">Reference proteome</keyword>
<proteinExistence type="predicted"/>
<dbReference type="InterPro" id="IPR001876">
    <property type="entry name" value="Znf_RanBP2"/>
</dbReference>
<evidence type="ECO:0000256" key="3">
    <source>
        <dbReference type="ARBA" id="ARBA00022833"/>
    </source>
</evidence>
<dbReference type="PROSITE" id="PS01358">
    <property type="entry name" value="ZF_RANBP2_1"/>
    <property type="match status" value="1"/>
</dbReference>
<evidence type="ECO:0000256" key="1">
    <source>
        <dbReference type="ARBA" id="ARBA00022723"/>
    </source>
</evidence>
<feature type="region of interest" description="Disordered" evidence="5">
    <location>
        <begin position="237"/>
        <end position="266"/>
    </location>
</feature>
<feature type="compositionally biased region" description="Basic and acidic residues" evidence="5">
    <location>
        <begin position="190"/>
        <end position="204"/>
    </location>
</feature>
<feature type="compositionally biased region" description="Polar residues" evidence="5">
    <location>
        <begin position="205"/>
        <end position="215"/>
    </location>
</feature>
<sequence length="405" mass="44510">MQGKRNKKTASKEPQAPPPPTHSARSPRIFLPHHTHAYRRPFLHIIVLFGQDPKVQRYSHEVCEEFLDNSVDVCLQTEHLGQSIKPPVLADVISQCQADYLIVLGDRNLRNGSCHCQIQGKLVEKPISERIREILQEWIDAGKGDPRESSRGIEVAELTDEMLFEILQFYTALRKVRERLATVLEETHELKQSRSLRDPDKDTQKQVAKTQSSSIHLHRDLHAARASVEAMTVVPDPVTTPGARLRGQIVGPTGPTHDDIPPASLPSSLKERLVSFAGSALAQVEEVGSALAECPAAASLWRAYMNQLEEARKPQATDPSAEWSCPTCTFLNPATAARCEICSRSRPGVSESPPEDDGAEWTVTGSSSRRRTNKAQQIAQQAAAQAAVATAAHRVRMAGGDVGCE</sequence>
<feature type="region of interest" description="Disordered" evidence="5">
    <location>
        <begin position="345"/>
        <end position="377"/>
    </location>
</feature>
<feature type="region of interest" description="Disordered" evidence="5">
    <location>
        <begin position="1"/>
        <end position="27"/>
    </location>
</feature>
<dbReference type="EMBL" id="JAPMOS010000030">
    <property type="protein sequence ID" value="KAJ4458369.1"/>
    <property type="molecule type" value="Genomic_DNA"/>
</dbReference>
<reference evidence="7" key="1">
    <citation type="journal article" date="2022" name="bioRxiv">
        <title>Genomics of Preaxostyla Flagellates Illuminates Evolutionary Transitions and the Path Towards Mitochondrial Loss.</title>
        <authorList>
            <person name="Novak L.V.F."/>
            <person name="Treitli S.C."/>
            <person name="Pyrih J."/>
            <person name="Halakuc P."/>
            <person name="Pipaliya S.V."/>
            <person name="Vacek V."/>
            <person name="Brzon O."/>
            <person name="Soukal P."/>
            <person name="Eme L."/>
            <person name="Dacks J.B."/>
            <person name="Karnkowska A."/>
            <person name="Elias M."/>
            <person name="Hampl V."/>
        </authorList>
    </citation>
    <scope>NUCLEOTIDE SEQUENCE</scope>
    <source>
        <strain evidence="7">RCP-MX</strain>
    </source>
</reference>
<dbReference type="SMART" id="SM00547">
    <property type="entry name" value="ZnF_RBZ"/>
    <property type="match status" value="1"/>
</dbReference>
<evidence type="ECO:0000256" key="2">
    <source>
        <dbReference type="ARBA" id="ARBA00022771"/>
    </source>
</evidence>
<dbReference type="PROSITE" id="PS50199">
    <property type="entry name" value="ZF_RANBP2_2"/>
    <property type="match status" value="1"/>
</dbReference>
<accession>A0ABQ8UGJ2</accession>
<keyword evidence="3" id="KW-0862">Zinc</keyword>
<name>A0ABQ8UGJ2_9EUKA</name>
<feature type="domain" description="RanBP2-type" evidence="6">
    <location>
        <begin position="319"/>
        <end position="348"/>
    </location>
</feature>
<dbReference type="Proteomes" id="UP001141327">
    <property type="component" value="Unassembled WGS sequence"/>
</dbReference>
<keyword evidence="2 4" id="KW-0863">Zinc-finger</keyword>
<evidence type="ECO:0000256" key="5">
    <source>
        <dbReference type="SAM" id="MobiDB-lite"/>
    </source>
</evidence>
<evidence type="ECO:0000313" key="7">
    <source>
        <dbReference type="EMBL" id="KAJ4458369.1"/>
    </source>
</evidence>
<protein>
    <recommendedName>
        <fullName evidence="6">RanBP2-type domain-containing protein</fullName>
    </recommendedName>
</protein>
<gene>
    <name evidence="7" type="ORF">PAPYR_5922</name>
</gene>
<dbReference type="InterPro" id="IPR036443">
    <property type="entry name" value="Znf_RanBP2_sf"/>
</dbReference>
<dbReference type="Gene3D" id="2.30.30.380">
    <property type="entry name" value="Zn-finger domain of Sec23/24"/>
    <property type="match status" value="1"/>
</dbReference>
<dbReference type="SUPFAM" id="SSF90209">
    <property type="entry name" value="Ran binding protein zinc finger-like"/>
    <property type="match status" value="1"/>
</dbReference>
<keyword evidence="1" id="KW-0479">Metal-binding</keyword>